<name>A0AAW5C1X0_9FIRM</name>
<dbReference type="Pfam" id="PF20434">
    <property type="entry name" value="BD-FAE"/>
    <property type="match status" value="1"/>
</dbReference>
<reference evidence="4" key="2">
    <citation type="submission" date="2020-02" db="EMBL/GenBank/DDBJ databases">
        <authorList>
            <person name="Littmann E."/>
            <person name="Sorbara M."/>
        </authorList>
    </citation>
    <scope>NUCLEOTIDE SEQUENCE</scope>
    <source>
        <strain evidence="4">MSK.1.17</strain>
    </source>
</reference>
<dbReference type="InterPro" id="IPR049492">
    <property type="entry name" value="BD-FAE-like_dom"/>
</dbReference>
<dbReference type="GO" id="GO:0016787">
    <property type="term" value="F:hydrolase activity"/>
    <property type="evidence" value="ECO:0007669"/>
    <property type="project" value="UniProtKB-KW"/>
</dbReference>
<reference evidence="3" key="3">
    <citation type="submission" date="2022-01" db="EMBL/GenBank/DDBJ databases">
        <title>Collection of gut derived symbiotic bacterial strains cultured from healthy donors.</title>
        <authorList>
            <person name="Lin H."/>
            <person name="Kohout C."/>
            <person name="Waligurski E."/>
            <person name="Pamer E.G."/>
        </authorList>
    </citation>
    <scope>NUCLEOTIDE SEQUENCE</scope>
    <source>
        <strain evidence="3">DFI.6.55</strain>
    </source>
</reference>
<evidence type="ECO:0000259" key="2">
    <source>
        <dbReference type="Pfam" id="PF20434"/>
    </source>
</evidence>
<reference evidence="4 5" key="1">
    <citation type="journal article" date="2020" name="Cell Host Microbe">
        <title>Functional and Genomic Variation between Human-Derived Isolates of Lachnospiraceae Reveals Inter- and Intra-Species Diversity.</title>
        <authorList>
            <person name="Sorbara M.T."/>
            <person name="Littmann E.R."/>
            <person name="Fontana E."/>
            <person name="Moody T.U."/>
            <person name="Kohout C.E."/>
            <person name="Gjonbalaj M."/>
            <person name="Eaton V."/>
            <person name="Seok R."/>
            <person name="Leiner I.M."/>
            <person name="Pamer E.G."/>
        </authorList>
    </citation>
    <scope>NUCLEOTIDE SEQUENCE [LARGE SCALE GENOMIC DNA]</scope>
    <source>
        <strain evidence="4 5">MSK.1.17</strain>
    </source>
</reference>
<keyword evidence="5" id="KW-1185">Reference proteome</keyword>
<dbReference type="EMBL" id="JAAITT010000034">
    <property type="protein sequence ID" value="NSJ51065.1"/>
    <property type="molecule type" value="Genomic_DNA"/>
</dbReference>
<evidence type="ECO:0000313" key="3">
    <source>
        <dbReference type="EMBL" id="MCG4746835.1"/>
    </source>
</evidence>
<dbReference type="SUPFAM" id="SSF53474">
    <property type="entry name" value="alpha/beta-Hydrolases"/>
    <property type="match status" value="1"/>
</dbReference>
<dbReference type="Gene3D" id="3.40.50.1820">
    <property type="entry name" value="alpha/beta hydrolase"/>
    <property type="match status" value="1"/>
</dbReference>
<dbReference type="InterPro" id="IPR029058">
    <property type="entry name" value="AB_hydrolase_fold"/>
</dbReference>
<dbReference type="PANTHER" id="PTHR48081:SF6">
    <property type="entry name" value="PEPTIDASE S9 PROLYL OLIGOPEPTIDASE CATALYTIC DOMAIN-CONTAINING PROTEIN"/>
    <property type="match status" value="1"/>
</dbReference>
<proteinExistence type="predicted"/>
<comment type="caution">
    <text evidence="3">The sequence shown here is derived from an EMBL/GenBank/DDBJ whole genome shotgun (WGS) entry which is preliminary data.</text>
</comment>
<dbReference type="Proteomes" id="UP001299608">
    <property type="component" value="Unassembled WGS sequence"/>
</dbReference>
<evidence type="ECO:0000313" key="4">
    <source>
        <dbReference type="EMBL" id="NSJ51065.1"/>
    </source>
</evidence>
<dbReference type="PANTHER" id="PTHR48081">
    <property type="entry name" value="AB HYDROLASE SUPERFAMILY PROTEIN C4A8.06C"/>
    <property type="match status" value="1"/>
</dbReference>
<dbReference type="InterPro" id="IPR050300">
    <property type="entry name" value="GDXG_lipolytic_enzyme"/>
</dbReference>
<evidence type="ECO:0000313" key="6">
    <source>
        <dbReference type="Proteomes" id="UP001299608"/>
    </source>
</evidence>
<organism evidence="3 6">
    <name type="scientific">Enterocloster aldenensis</name>
    <dbReference type="NCBI Taxonomy" id="358742"/>
    <lineage>
        <taxon>Bacteria</taxon>
        <taxon>Bacillati</taxon>
        <taxon>Bacillota</taxon>
        <taxon>Clostridia</taxon>
        <taxon>Lachnospirales</taxon>
        <taxon>Lachnospiraceae</taxon>
        <taxon>Enterocloster</taxon>
    </lineage>
</organism>
<dbReference type="AlphaFoldDB" id="A0AAW5C1X0"/>
<dbReference type="EMBL" id="JAKNGE010000018">
    <property type="protein sequence ID" value="MCG4746835.1"/>
    <property type="molecule type" value="Genomic_DNA"/>
</dbReference>
<evidence type="ECO:0000256" key="1">
    <source>
        <dbReference type="ARBA" id="ARBA00022801"/>
    </source>
</evidence>
<dbReference type="Proteomes" id="UP000669239">
    <property type="component" value="Unassembled WGS sequence"/>
</dbReference>
<keyword evidence="1 3" id="KW-0378">Hydrolase</keyword>
<sequence length="288" mass="31722">MDMKHYKITVTSEECGYRRSTEDAADLTAYLLSSMPQAPGRLRPAVIVCPGGGYGFVSPREDQPVAMEFLAAGYQVFVLHYHVAPEIFPLALMELARSVALIRNHSEEWCIDRSRIMVCGFSAGGHLAGCLGTMWNREFLYGPLGLTAEEIRPGGMILCYPVITSGGYGHQRSFSQLLGAGAVQDPDMRRLVSLEHQAGPHVPRTFLWHTWTDQTVPVENSLLFASALKKAGVSLEMHIYPEGCHGLSLATEEVSDHTGDCLVPHCQGWTTLVREWAAQGPYTGERTE</sequence>
<protein>
    <submittedName>
        <fullName evidence="3">Alpha/beta hydrolase</fullName>
    </submittedName>
</protein>
<gene>
    <name evidence="4" type="ORF">G5B36_20465</name>
    <name evidence="3" type="ORF">L0N08_15535</name>
</gene>
<accession>A0AAW5C1X0</accession>
<dbReference type="RefSeq" id="WP_165642753.1">
    <property type="nucleotide sequence ID" value="NZ_JAAITT010000034.1"/>
</dbReference>
<evidence type="ECO:0000313" key="5">
    <source>
        <dbReference type="Proteomes" id="UP000669239"/>
    </source>
</evidence>
<feature type="domain" description="BD-FAE-like" evidence="2">
    <location>
        <begin position="36"/>
        <end position="228"/>
    </location>
</feature>